<gene>
    <name evidence="2" type="ORF">FUG_LOCUS580674</name>
    <name evidence="1" type="ORF">MDCFG202_LOCUS249830</name>
</gene>
<dbReference type="AlphaFoldDB" id="A0A679NH72"/>
<organism evidence="2">
    <name type="scientific">Gibberella zeae</name>
    <name type="common">Wheat head blight fungus</name>
    <name type="synonym">Fusarium graminearum</name>
    <dbReference type="NCBI Taxonomy" id="5518"/>
    <lineage>
        <taxon>Eukaryota</taxon>
        <taxon>Fungi</taxon>
        <taxon>Dikarya</taxon>
        <taxon>Ascomycota</taxon>
        <taxon>Pezizomycotina</taxon>
        <taxon>Sordariomycetes</taxon>
        <taxon>Hypocreomycetidae</taxon>
        <taxon>Hypocreales</taxon>
        <taxon>Nectriaceae</taxon>
        <taxon>Fusarium</taxon>
    </lineage>
</organism>
<dbReference type="EMBL" id="CAJPIJ010000131">
    <property type="protein sequence ID" value="CAG1984178.1"/>
    <property type="molecule type" value="Genomic_DNA"/>
</dbReference>
<proteinExistence type="predicted"/>
<dbReference type="Proteomes" id="UP000746612">
    <property type="component" value="Unassembled WGS sequence"/>
</dbReference>
<sequence>MYLLPANAVSSRPRSKREYFAIYPPGKTHSSFYATSARYEDPANRLAFRVVYTDLSSGQEVDEYAFRSVYSAVCRANTLVDILWDGKSDEDIIQTPRQYLEVTTQKAKTKPYLETFVKGGYTGTFLGLEEQEQEEGQEDDIDKD</sequence>
<evidence type="ECO:0000313" key="1">
    <source>
        <dbReference type="EMBL" id="CAG1984178.1"/>
    </source>
</evidence>
<reference evidence="1" key="2">
    <citation type="submission" date="2021-03" db="EMBL/GenBank/DDBJ databases">
        <authorList>
            <person name="Alouane T."/>
            <person name="Langin T."/>
            <person name="Bonhomme L."/>
        </authorList>
    </citation>
    <scope>NUCLEOTIDE SEQUENCE</scope>
    <source>
        <strain evidence="1">MDC_Fg202</strain>
    </source>
</reference>
<evidence type="ECO:0000313" key="2">
    <source>
        <dbReference type="EMBL" id="VIO64702.1"/>
    </source>
</evidence>
<dbReference type="OrthoDB" id="5088744at2759"/>
<protein>
    <submittedName>
        <fullName evidence="2">Uncharacterized protein</fullName>
    </submittedName>
</protein>
<reference evidence="2" key="1">
    <citation type="submission" date="2019-04" db="EMBL/GenBank/DDBJ databases">
        <authorList>
            <person name="Melise S."/>
            <person name="Noan J."/>
            <person name="Okalmin O."/>
        </authorList>
    </citation>
    <scope>NUCLEOTIDE SEQUENCE</scope>
    <source>
        <strain evidence="2">FN9</strain>
    </source>
</reference>
<accession>A0A679NH72</accession>
<dbReference type="EMBL" id="CAAKMV010000207">
    <property type="protein sequence ID" value="VIO64702.1"/>
    <property type="molecule type" value="Genomic_DNA"/>
</dbReference>
<name>A0A679NH72_GIBZA</name>